<dbReference type="Proteomes" id="UP000499080">
    <property type="component" value="Unassembled WGS sequence"/>
</dbReference>
<gene>
    <name evidence="1" type="ORF">AVEN_246762_1</name>
</gene>
<proteinExistence type="predicted"/>
<dbReference type="AlphaFoldDB" id="A0A4Y2QYL1"/>
<evidence type="ECO:0000313" key="2">
    <source>
        <dbReference type="Proteomes" id="UP000499080"/>
    </source>
</evidence>
<comment type="caution">
    <text evidence="1">The sequence shown here is derived from an EMBL/GenBank/DDBJ whole genome shotgun (WGS) entry which is preliminary data.</text>
</comment>
<organism evidence="1 2">
    <name type="scientific">Araneus ventricosus</name>
    <name type="common">Orbweaver spider</name>
    <name type="synonym">Epeira ventricosa</name>
    <dbReference type="NCBI Taxonomy" id="182803"/>
    <lineage>
        <taxon>Eukaryota</taxon>
        <taxon>Metazoa</taxon>
        <taxon>Ecdysozoa</taxon>
        <taxon>Arthropoda</taxon>
        <taxon>Chelicerata</taxon>
        <taxon>Arachnida</taxon>
        <taxon>Araneae</taxon>
        <taxon>Araneomorphae</taxon>
        <taxon>Entelegynae</taxon>
        <taxon>Araneoidea</taxon>
        <taxon>Araneidae</taxon>
        <taxon>Araneus</taxon>
    </lineage>
</organism>
<reference evidence="1 2" key="1">
    <citation type="journal article" date="2019" name="Sci. Rep.">
        <title>Orb-weaving spider Araneus ventricosus genome elucidates the spidroin gene catalogue.</title>
        <authorList>
            <person name="Kono N."/>
            <person name="Nakamura H."/>
            <person name="Ohtoshi R."/>
            <person name="Moran D.A.P."/>
            <person name="Shinohara A."/>
            <person name="Yoshida Y."/>
            <person name="Fujiwara M."/>
            <person name="Mori M."/>
            <person name="Tomita M."/>
            <person name="Arakawa K."/>
        </authorList>
    </citation>
    <scope>NUCLEOTIDE SEQUENCE [LARGE SCALE GENOMIC DNA]</scope>
</reference>
<accession>A0A4Y2QYL1</accession>
<protein>
    <submittedName>
        <fullName evidence="1">Uncharacterized protein</fullName>
    </submittedName>
</protein>
<dbReference type="EMBL" id="BGPR01015213">
    <property type="protein sequence ID" value="GBN68428.1"/>
    <property type="molecule type" value="Genomic_DNA"/>
</dbReference>
<keyword evidence="2" id="KW-1185">Reference proteome</keyword>
<evidence type="ECO:0000313" key="1">
    <source>
        <dbReference type="EMBL" id="GBN68428.1"/>
    </source>
</evidence>
<sequence length="148" mass="17184">MSQCKFGNYWILLPNTIHNGPMWHYSLKIDFKVWSHDTFNESPSFGWDFALSLSWTQTCCRVYLKIFMVHKWATTHRFRTTGLDHSVFTTDTAVKSTSKTYFMNPDLVWGNEVYRKLCNGLDHSVLDSAVKSPLKHWRNPGFGSVGVK</sequence>
<name>A0A4Y2QYL1_ARAVE</name>